<dbReference type="RefSeq" id="XP_058345844.1">
    <property type="nucleotide sequence ID" value="XM_058483225.1"/>
</dbReference>
<gene>
    <name evidence="1" type="ORF">O0I10_003153</name>
</gene>
<accession>A0AAD7V9I6</accession>
<dbReference type="Proteomes" id="UP001234581">
    <property type="component" value="Unassembled WGS sequence"/>
</dbReference>
<reference evidence="1 2" key="1">
    <citation type="submission" date="2023-03" db="EMBL/GenBank/DDBJ databases">
        <title>Genome sequence of Lichtheimia ornata CBS 291.66.</title>
        <authorList>
            <person name="Mohabir J.T."/>
            <person name="Shea T.P."/>
            <person name="Kurbessoian T."/>
            <person name="Berby B."/>
            <person name="Fontaine J."/>
            <person name="Livny J."/>
            <person name="Gnirke A."/>
            <person name="Stajich J.E."/>
            <person name="Cuomo C.A."/>
        </authorList>
    </citation>
    <scope>NUCLEOTIDE SEQUENCE [LARGE SCALE GENOMIC DNA]</scope>
    <source>
        <strain evidence="1">CBS 291.66</strain>
    </source>
</reference>
<dbReference type="AlphaFoldDB" id="A0AAD7V9I6"/>
<organism evidence="1 2">
    <name type="scientific">Lichtheimia ornata</name>
    <dbReference type="NCBI Taxonomy" id="688661"/>
    <lineage>
        <taxon>Eukaryota</taxon>
        <taxon>Fungi</taxon>
        <taxon>Fungi incertae sedis</taxon>
        <taxon>Mucoromycota</taxon>
        <taxon>Mucoromycotina</taxon>
        <taxon>Mucoromycetes</taxon>
        <taxon>Mucorales</taxon>
        <taxon>Lichtheimiaceae</taxon>
        <taxon>Lichtheimia</taxon>
    </lineage>
</organism>
<protein>
    <submittedName>
        <fullName evidence="1">Uncharacterized protein</fullName>
    </submittedName>
</protein>
<name>A0AAD7V9I6_9FUNG</name>
<comment type="caution">
    <text evidence="1">The sequence shown here is derived from an EMBL/GenBank/DDBJ whole genome shotgun (WGS) entry which is preliminary data.</text>
</comment>
<proteinExistence type="predicted"/>
<evidence type="ECO:0000313" key="2">
    <source>
        <dbReference type="Proteomes" id="UP001234581"/>
    </source>
</evidence>
<evidence type="ECO:0000313" key="1">
    <source>
        <dbReference type="EMBL" id="KAJ8660931.1"/>
    </source>
</evidence>
<dbReference type="EMBL" id="JARTCD010000010">
    <property type="protein sequence ID" value="KAJ8660931.1"/>
    <property type="molecule type" value="Genomic_DNA"/>
</dbReference>
<dbReference type="GeneID" id="83210566"/>
<keyword evidence="2" id="KW-1185">Reference proteome</keyword>
<sequence>MVGILFKPPTCGHRSQYQYELFERFLDNDILACATCLGKTWFIRDACFVSDANQQGRLMAATTHMVDVYVLWIERNGALLLLARVSGRMVLARTVGLSLSVPGFP</sequence>